<accession>A0A4C1TNW9</accession>
<dbReference type="EMBL" id="BGZK01000073">
    <property type="protein sequence ID" value="GBP15627.1"/>
    <property type="molecule type" value="Genomic_DNA"/>
</dbReference>
<dbReference type="Proteomes" id="UP000299102">
    <property type="component" value="Unassembled WGS sequence"/>
</dbReference>
<comment type="caution">
    <text evidence="1">The sequence shown here is derived from an EMBL/GenBank/DDBJ whole genome shotgun (WGS) entry which is preliminary data.</text>
</comment>
<sequence length="75" mass="8581">MRKYAAVQTAQDDNKFRITEDIILTLYRAGYESCLSGLYALGRSGRRQQQTADDKDTQTFERIRTRSANVEGCDL</sequence>
<gene>
    <name evidence="1" type="ORF">EVAR_5322_1</name>
</gene>
<dbReference type="AlphaFoldDB" id="A0A4C1TNW9"/>
<name>A0A4C1TNW9_EUMVA</name>
<reference evidence="1 2" key="1">
    <citation type="journal article" date="2019" name="Commun. Biol.">
        <title>The bagworm genome reveals a unique fibroin gene that provides high tensile strength.</title>
        <authorList>
            <person name="Kono N."/>
            <person name="Nakamura H."/>
            <person name="Ohtoshi R."/>
            <person name="Tomita M."/>
            <person name="Numata K."/>
            <person name="Arakawa K."/>
        </authorList>
    </citation>
    <scope>NUCLEOTIDE SEQUENCE [LARGE SCALE GENOMIC DNA]</scope>
</reference>
<evidence type="ECO:0000313" key="2">
    <source>
        <dbReference type="Proteomes" id="UP000299102"/>
    </source>
</evidence>
<proteinExistence type="predicted"/>
<organism evidence="1 2">
    <name type="scientific">Eumeta variegata</name>
    <name type="common">Bagworm moth</name>
    <name type="synonym">Eumeta japonica</name>
    <dbReference type="NCBI Taxonomy" id="151549"/>
    <lineage>
        <taxon>Eukaryota</taxon>
        <taxon>Metazoa</taxon>
        <taxon>Ecdysozoa</taxon>
        <taxon>Arthropoda</taxon>
        <taxon>Hexapoda</taxon>
        <taxon>Insecta</taxon>
        <taxon>Pterygota</taxon>
        <taxon>Neoptera</taxon>
        <taxon>Endopterygota</taxon>
        <taxon>Lepidoptera</taxon>
        <taxon>Glossata</taxon>
        <taxon>Ditrysia</taxon>
        <taxon>Tineoidea</taxon>
        <taxon>Psychidae</taxon>
        <taxon>Oiketicinae</taxon>
        <taxon>Eumeta</taxon>
    </lineage>
</organism>
<protein>
    <submittedName>
        <fullName evidence="1">Uncharacterized protein</fullName>
    </submittedName>
</protein>
<keyword evidence="2" id="KW-1185">Reference proteome</keyword>
<evidence type="ECO:0000313" key="1">
    <source>
        <dbReference type="EMBL" id="GBP15627.1"/>
    </source>
</evidence>